<comment type="caution">
    <text evidence="1">The sequence shown here is derived from an EMBL/GenBank/DDBJ whole genome shotgun (WGS) entry which is preliminary data.</text>
</comment>
<dbReference type="AlphaFoldDB" id="A0A0F9GW88"/>
<evidence type="ECO:0000313" key="1">
    <source>
        <dbReference type="EMBL" id="KKL67362.1"/>
    </source>
</evidence>
<protein>
    <recommendedName>
        <fullName evidence="2">DUF5131 family protein</fullName>
    </recommendedName>
</protein>
<sequence>MTNRMYDDTVTWNPFKGCEWDCTYCVPSFQRLAKMQKCEDCKSYTPHTHRERLDRIPKGGDMLFVCSSGDICFCDHECTWSIICAIKDDPRTVLFQTKSPAFWSLFIPGLPENVLLGITLETNRDEGYEKISKAPPPVARWTAFYRLNWPRKAVTIEPVMDFDLGVFSERIIDLRPEVVWIGYNSTRYAAPIPEPPAWKVNALIYELRQAEIEVRPKDLRGLEIPND</sequence>
<evidence type="ECO:0008006" key="2">
    <source>
        <dbReference type="Google" id="ProtNLM"/>
    </source>
</evidence>
<accession>A0A0F9GW88</accession>
<proteinExistence type="predicted"/>
<reference evidence="1" key="1">
    <citation type="journal article" date="2015" name="Nature">
        <title>Complex archaea that bridge the gap between prokaryotes and eukaryotes.</title>
        <authorList>
            <person name="Spang A."/>
            <person name="Saw J.H."/>
            <person name="Jorgensen S.L."/>
            <person name="Zaremba-Niedzwiedzka K."/>
            <person name="Martijn J."/>
            <person name="Lind A.E."/>
            <person name="van Eijk R."/>
            <person name="Schleper C."/>
            <person name="Guy L."/>
            <person name="Ettema T.J."/>
        </authorList>
    </citation>
    <scope>NUCLEOTIDE SEQUENCE</scope>
</reference>
<gene>
    <name evidence="1" type="ORF">LCGC14_2135770</name>
</gene>
<dbReference type="EMBL" id="LAZR01026885">
    <property type="protein sequence ID" value="KKL67362.1"/>
    <property type="molecule type" value="Genomic_DNA"/>
</dbReference>
<organism evidence="1">
    <name type="scientific">marine sediment metagenome</name>
    <dbReference type="NCBI Taxonomy" id="412755"/>
    <lineage>
        <taxon>unclassified sequences</taxon>
        <taxon>metagenomes</taxon>
        <taxon>ecological metagenomes</taxon>
    </lineage>
</organism>
<name>A0A0F9GW88_9ZZZZ</name>